<dbReference type="Pfam" id="PF07702">
    <property type="entry name" value="UTRA"/>
    <property type="match status" value="1"/>
</dbReference>
<dbReference type="GO" id="GO:0003700">
    <property type="term" value="F:DNA-binding transcription factor activity"/>
    <property type="evidence" value="ECO:0007669"/>
    <property type="project" value="InterPro"/>
</dbReference>
<dbReference type="AlphaFoldDB" id="A0A5R9DT45"/>
<dbReference type="InterPro" id="IPR036390">
    <property type="entry name" value="WH_DNA-bd_sf"/>
</dbReference>
<dbReference type="GO" id="GO:0003677">
    <property type="term" value="F:DNA binding"/>
    <property type="evidence" value="ECO:0007669"/>
    <property type="project" value="UniProtKB-KW"/>
</dbReference>
<evidence type="ECO:0000259" key="5">
    <source>
        <dbReference type="PROSITE" id="PS50949"/>
    </source>
</evidence>
<dbReference type="SMART" id="SM00345">
    <property type="entry name" value="HTH_GNTR"/>
    <property type="match status" value="1"/>
</dbReference>
<dbReference type="SUPFAM" id="SSF46785">
    <property type="entry name" value="Winged helix' DNA-binding domain"/>
    <property type="match status" value="1"/>
</dbReference>
<keyword evidence="7" id="KW-1185">Reference proteome</keyword>
<evidence type="ECO:0000256" key="2">
    <source>
        <dbReference type="ARBA" id="ARBA00023125"/>
    </source>
</evidence>
<sequence>MMSLRLTRGGTACLTRQPDYPDAMTNRPQGPKRWSAQQIAEDLRRRMHEGEFASTGQLPPTRELVERYSTSGETLRQAVLKLKTWGLVTSQQGKGVYVRTIDPVEWRIRTTDPGAAGRRLAVDFDSWKASVESLGRVASQDPCVVTAQRAPDEIADWLELEPGAWAVARRALRRCDGVPFQLADYWFPLDVAMNSPLMEDHDISGVDAVLADIGHAQVHRRHIVRSWLPTEDEAKRLELEPDATNPITRHVVVARGTEGKPVCCTVTVAPGDRNVLIYDFDE</sequence>
<dbReference type="InterPro" id="IPR028978">
    <property type="entry name" value="Chorismate_lyase_/UTRA_dom_sf"/>
</dbReference>
<feature type="domain" description="HTH gntR-type" evidence="5">
    <location>
        <begin position="33"/>
        <end position="101"/>
    </location>
</feature>
<name>A0A5R9DT45_9ACTN</name>
<evidence type="ECO:0000256" key="4">
    <source>
        <dbReference type="SAM" id="MobiDB-lite"/>
    </source>
</evidence>
<dbReference type="Gene3D" id="3.40.1410.10">
    <property type="entry name" value="Chorismate lyase-like"/>
    <property type="match status" value="1"/>
</dbReference>
<feature type="region of interest" description="Disordered" evidence="4">
    <location>
        <begin position="1"/>
        <end position="33"/>
    </location>
</feature>
<keyword evidence="2" id="KW-0238">DNA-binding</keyword>
<keyword evidence="1" id="KW-0805">Transcription regulation</keyword>
<accession>A0A5R9DT45</accession>
<dbReference type="InterPro" id="IPR011663">
    <property type="entry name" value="UTRA"/>
</dbReference>
<dbReference type="EMBL" id="VAWE01000002">
    <property type="protein sequence ID" value="TLQ39305.1"/>
    <property type="molecule type" value="Genomic_DNA"/>
</dbReference>
<reference evidence="6 7" key="1">
    <citation type="submission" date="2019-05" db="EMBL/GenBank/DDBJ databases">
        <title>Streptomyces marianii sp. nov., a novel marine actinomycete from southern coast of India.</title>
        <authorList>
            <person name="Iniyan A.M."/>
            <person name="Wink J."/>
            <person name="Ramprasad E."/>
            <person name="Ramana C.V."/>
            <person name="Bunk B."/>
            <person name="Sproer C."/>
            <person name="Joseph F.-J.R.S."/>
            <person name="Vincent S.G.P."/>
        </authorList>
    </citation>
    <scope>NUCLEOTIDE SEQUENCE [LARGE SCALE GENOMIC DNA]</scope>
    <source>
        <strain evidence="6 7">ICN19</strain>
    </source>
</reference>
<comment type="caution">
    <text evidence="6">The sequence shown here is derived from an EMBL/GenBank/DDBJ whole genome shotgun (WGS) entry which is preliminary data.</text>
</comment>
<evidence type="ECO:0000313" key="7">
    <source>
        <dbReference type="Proteomes" id="UP000305921"/>
    </source>
</evidence>
<proteinExistence type="predicted"/>
<dbReference type="GO" id="GO:0045892">
    <property type="term" value="P:negative regulation of DNA-templated transcription"/>
    <property type="evidence" value="ECO:0007669"/>
    <property type="project" value="TreeGrafter"/>
</dbReference>
<evidence type="ECO:0000256" key="1">
    <source>
        <dbReference type="ARBA" id="ARBA00023015"/>
    </source>
</evidence>
<dbReference type="InterPro" id="IPR000524">
    <property type="entry name" value="Tscrpt_reg_HTH_GntR"/>
</dbReference>
<evidence type="ECO:0000256" key="3">
    <source>
        <dbReference type="ARBA" id="ARBA00023163"/>
    </source>
</evidence>
<dbReference type="SMART" id="SM00866">
    <property type="entry name" value="UTRA"/>
    <property type="match status" value="1"/>
</dbReference>
<keyword evidence="3" id="KW-0804">Transcription</keyword>
<dbReference type="PROSITE" id="PS50949">
    <property type="entry name" value="HTH_GNTR"/>
    <property type="match status" value="1"/>
</dbReference>
<dbReference type="PANTHER" id="PTHR44846">
    <property type="entry name" value="MANNOSYL-D-GLYCERATE TRANSPORT/METABOLISM SYSTEM REPRESSOR MNGR-RELATED"/>
    <property type="match status" value="1"/>
</dbReference>
<evidence type="ECO:0000313" key="6">
    <source>
        <dbReference type="EMBL" id="TLQ39305.1"/>
    </source>
</evidence>
<dbReference type="SUPFAM" id="SSF64288">
    <property type="entry name" value="Chorismate lyase-like"/>
    <property type="match status" value="1"/>
</dbReference>
<dbReference type="InterPro" id="IPR050679">
    <property type="entry name" value="Bact_HTH_transcr_reg"/>
</dbReference>
<dbReference type="Pfam" id="PF00392">
    <property type="entry name" value="GntR"/>
    <property type="match status" value="1"/>
</dbReference>
<dbReference type="Gene3D" id="1.10.10.10">
    <property type="entry name" value="Winged helix-like DNA-binding domain superfamily/Winged helix DNA-binding domain"/>
    <property type="match status" value="1"/>
</dbReference>
<dbReference type="CDD" id="cd07377">
    <property type="entry name" value="WHTH_GntR"/>
    <property type="match status" value="1"/>
</dbReference>
<dbReference type="PANTHER" id="PTHR44846:SF17">
    <property type="entry name" value="GNTR-FAMILY TRANSCRIPTIONAL REGULATOR"/>
    <property type="match status" value="1"/>
</dbReference>
<gene>
    <name evidence="6" type="ORF">FEF34_38590</name>
</gene>
<organism evidence="6 7">
    <name type="scientific">Streptomyces marianii</name>
    <dbReference type="NCBI Taxonomy" id="1817406"/>
    <lineage>
        <taxon>Bacteria</taxon>
        <taxon>Bacillati</taxon>
        <taxon>Actinomycetota</taxon>
        <taxon>Actinomycetes</taxon>
        <taxon>Kitasatosporales</taxon>
        <taxon>Streptomycetaceae</taxon>
        <taxon>Streptomyces</taxon>
    </lineage>
</organism>
<dbReference type="Proteomes" id="UP000305921">
    <property type="component" value="Unassembled WGS sequence"/>
</dbReference>
<protein>
    <submittedName>
        <fullName evidence="6">GntR family transcriptional regulator</fullName>
    </submittedName>
</protein>
<dbReference type="InterPro" id="IPR036388">
    <property type="entry name" value="WH-like_DNA-bd_sf"/>
</dbReference>
<dbReference type="OrthoDB" id="3214900at2"/>